<keyword evidence="2" id="KW-1133">Transmembrane helix</keyword>
<dbReference type="RefSeq" id="WP_179752623.1">
    <property type="nucleotide sequence ID" value="NZ_JACCBU010000001.1"/>
</dbReference>
<gene>
    <name evidence="3" type="ORF">BKA15_003384</name>
</gene>
<feature type="region of interest" description="Disordered" evidence="1">
    <location>
        <begin position="875"/>
        <end position="898"/>
    </location>
</feature>
<protein>
    <submittedName>
        <fullName evidence="3">Uncharacterized protein</fullName>
    </submittedName>
</protein>
<keyword evidence="4" id="KW-1185">Reference proteome</keyword>
<keyword evidence="2" id="KW-0472">Membrane</keyword>
<proteinExistence type="predicted"/>
<feature type="transmembrane region" description="Helical" evidence="2">
    <location>
        <begin position="582"/>
        <end position="602"/>
    </location>
</feature>
<dbReference type="AlphaFoldDB" id="A0A7Y9I8J2"/>
<organism evidence="3 4">
    <name type="scientific">Microlunatus parietis</name>
    <dbReference type="NCBI Taxonomy" id="682979"/>
    <lineage>
        <taxon>Bacteria</taxon>
        <taxon>Bacillati</taxon>
        <taxon>Actinomycetota</taxon>
        <taxon>Actinomycetes</taxon>
        <taxon>Propionibacteriales</taxon>
        <taxon>Propionibacteriaceae</taxon>
        <taxon>Microlunatus</taxon>
    </lineage>
</organism>
<dbReference type="Proteomes" id="UP000569914">
    <property type="component" value="Unassembled WGS sequence"/>
</dbReference>
<comment type="caution">
    <text evidence="3">The sequence shown here is derived from an EMBL/GenBank/DDBJ whole genome shotgun (WGS) entry which is preliminary data.</text>
</comment>
<dbReference type="EMBL" id="JACCBU010000001">
    <property type="protein sequence ID" value="NYE72055.1"/>
    <property type="molecule type" value="Genomic_DNA"/>
</dbReference>
<feature type="transmembrane region" description="Helical" evidence="2">
    <location>
        <begin position="550"/>
        <end position="570"/>
    </location>
</feature>
<evidence type="ECO:0000313" key="3">
    <source>
        <dbReference type="EMBL" id="NYE72055.1"/>
    </source>
</evidence>
<name>A0A7Y9I8J2_9ACTN</name>
<sequence length="898" mass="95525">MTNLVLLAAPDGVLTGARDALRDLSALGLIDEFCWVRLGHDHDQVGHDQLSVAAELIKGGAGRPVTVQQVLAEHQYDRVRVCSLAAVLPGPEPGEGSVEGQERDLVDLVRRSSGTSRIERLRCVITRPGGTAAADDLGRDGWHTVVISPEDARGPGLGHQVLQPSDDPALIGGPAATAVAGLTGLWSGVPDAPLDDVAVPPGRTVRVGRVFFRSLDASAVEQAIRDGVTSTAGGLPAVRVAGAQSLRIGEAQPSNGIRGAGHDDVETATRTMADALWRKHGAVLRGPRVQPAPSPVKDIGALAALRMLFSFIWAAIKNTPMRWRAAITNKLASSAAAAVHGSVFGRAPSAYAVVVRGIRPDGTGADWRDWARASNELAGVIGESGGSGELSAGRHDLSTLWQDYLAGAYTLADGGERISDLPPLQVGADRAVLADPAQVVPGPQHRWKAPGQLGGADLAPYDLLGMHAAQARLNPPEGQLTPELDRARAGLDGWLGRYRSAYAVKVGQRLGRAVSDARDEAQAILSSLAQAGQDDEPSDDLRRKMRRLTWWMRGLLIGLAVVIGILLLLGGFEALTWETVTIAIVAAVVVWLLGSCAVFFVSQRELFRELNRRRDAASQTDANRVNLGHVLRDLNRLTAAYEQFLAWSRIAGVVLAAPFGGPAATGPERRLPASGLPLSARIGVAELQPEAVAKAATVIRREVFRAGWLSRPWQALLESAPGRLGPEAIDLAQSPERMYAEQAGEGSLLVRWADLLEFGEDGDPLSDGGRALWQAVGRSLPESELGRSLVASVRIAGQEQTPRSYPEFMAGLDQPAEAWHGQQLDPVGFGAEARVAGRHRIVSNWFRGTGHELSRAAVLVQLTEAFAAYELAAVPGSGTPDADPDRTRWPMPEIDEVY</sequence>
<reference evidence="3 4" key="1">
    <citation type="submission" date="2020-07" db="EMBL/GenBank/DDBJ databases">
        <title>Sequencing the genomes of 1000 actinobacteria strains.</title>
        <authorList>
            <person name="Klenk H.-P."/>
        </authorList>
    </citation>
    <scope>NUCLEOTIDE SEQUENCE [LARGE SCALE GENOMIC DNA]</scope>
    <source>
        <strain evidence="3 4">DSM 22083</strain>
    </source>
</reference>
<keyword evidence="2" id="KW-0812">Transmembrane</keyword>
<evidence type="ECO:0000256" key="1">
    <source>
        <dbReference type="SAM" id="MobiDB-lite"/>
    </source>
</evidence>
<evidence type="ECO:0000256" key="2">
    <source>
        <dbReference type="SAM" id="Phobius"/>
    </source>
</evidence>
<accession>A0A7Y9I8J2</accession>
<evidence type="ECO:0000313" key="4">
    <source>
        <dbReference type="Proteomes" id="UP000569914"/>
    </source>
</evidence>